<name>A0ABR9CK12_9HYPH</name>
<keyword evidence="2" id="KW-1185">Reference proteome</keyword>
<comment type="caution">
    <text evidence="1">The sequence shown here is derived from an EMBL/GenBank/DDBJ whole genome shotgun (WGS) entry which is preliminary data.</text>
</comment>
<dbReference type="Pfam" id="PF06074">
    <property type="entry name" value="Portal_Mu"/>
    <property type="match status" value="1"/>
</dbReference>
<dbReference type="RefSeq" id="WP_192147051.1">
    <property type="nucleotide sequence ID" value="NZ_JACYXI010000002.1"/>
</dbReference>
<accession>A0ABR9CK12</accession>
<dbReference type="EMBL" id="JACYXI010000002">
    <property type="protein sequence ID" value="MBD8890909.1"/>
    <property type="molecule type" value="Genomic_DNA"/>
</dbReference>
<reference evidence="1 2" key="2">
    <citation type="journal article" date="2021" name="Int. J. Syst. Evol. Microbiol.">
        <title>Roseibium litorale sp. nov., isolated from a tidal flat sediment and proposal for the reclassification of Labrenzia polysiphoniae as Roseibium polysiphoniae comb. nov.</title>
        <authorList>
            <person name="Liu Y."/>
            <person name="Pei T."/>
            <person name="Du J."/>
            <person name="Chao M."/>
            <person name="Deng M.R."/>
            <person name="Zhu H."/>
        </authorList>
    </citation>
    <scope>NUCLEOTIDE SEQUENCE [LARGE SCALE GENOMIC DNA]</scope>
    <source>
        <strain evidence="1 2">4C16A</strain>
    </source>
</reference>
<dbReference type="InterPro" id="IPR009279">
    <property type="entry name" value="Portal_Mu"/>
</dbReference>
<organism evidence="1 2">
    <name type="scientific">Roseibium litorale</name>
    <dbReference type="NCBI Taxonomy" id="2803841"/>
    <lineage>
        <taxon>Bacteria</taxon>
        <taxon>Pseudomonadati</taxon>
        <taxon>Pseudomonadota</taxon>
        <taxon>Alphaproteobacteria</taxon>
        <taxon>Hyphomicrobiales</taxon>
        <taxon>Stappiaceae</taxon>
        <taxon>Roseibium</taxon>
    </lineage>
</organism>
<gene>
    <name evidence="1" type="ORF">IG616_05085</name>
</gene>
<sequence>MAEHVFYDRHGLPMKTSAKTLASETDFTSVGRFSRSFDESVASGLRPKAVPGILKAAAEGDMFDFLTIAEEMEEREPHYGSVLGTRKRAVSSIDMTIEAASTNDKDQTIAKACAELINQPDFIDMLDDALDGLGKGYAAVEMMWDTKSPIWMPRDFVWQDPRLFQFDKDHRRKLKIREEGNPVGLPLSPGKFVTHMPKLKSGKPVRSGLARVAIWSFILKSYTIKDWAQFCEVFGMPLRVGKYHPNASEDEKRKLMRAVLQIASDAAGIVPQGMDIEFIETSARGGDAVFGHFAKYLDEQVSKIVLGQTMTTDSGSSRAQAEVHNEVRLDIKAADARQLEATLNKDIIRPFVDVNFGRQERYPTVKLPVQEPEDLERLANVLERLVPLGLTVAVADVRDRVGFSDPPEGAEVLQAPAASRPAANRRKAVNTTETADDLLDEIGQDELAQWERQMDPIVKPIRDLVNGAGSLGEILEGLNQLAGNMDESELARGINRARLKARGVGDVKG</sequence>
<proteinExistence type="predicted"/>
<evidence type="ECO:0000313" key="1">
    <source>
        <dbReference type="EMBL" id="MBD8890909.1"/>
    </source>
</evidence>
<reference evidence="2" key="1">
    <citation type="submission" date="2020-09" db="EMBL/GenBank/DDBJ databases">
        <title>The genome sequence of strain Labrenzia suaedae 4C16A.</title>
        <authorList>
            <person name="Liu Y."/>
        </authorList>
    </citation>
    <scope>NUCLEOTIDE SEQUENCE [LARGE SCALE GENOMIC DNA]</scope>
    <source>
        <strain evidence="2">4C16A</strain>
    </source>
</reference>
<protein>
    <submittedName>
        <fullName evidence="1">DUF935 domain-containing protein</fullName>
    </submittedName>
</protein>
<dbReference type="Proteomes" id="UP000632063">
    <property type="component" value="Unassembled WGS sequence"/>
</dbReference>
<evidence type="ECO:0000313" key="2">
    <source>
        <dbReference type="Proteomes" id="UP000632063"/>
    </source>
</evidence>